<dbReference type="Proteomes" id="UP000827092">
    <property type="component" value="Unassembled WGS sequence"/>
</dbReference>
<dbReference type="InterPro" id="IPR001895">
    <property type="entry name" value="RASGEF_cat_dom"/>
</dbReference>
<dbReference type="AlphaFoldDB" id="A0AAV6UUI2"/>
<evidence type="ECO:0000313" key="3">
    <source>
        <dbReference type="Proteomes" id="UP000827092"/>
    </source>
</evidence>
<dbReference type="Pfam" id="PF00617">
    <property type="entry name" value="RasGEF"/>
    <property type="match status" value="1"/>
</dbReference>
<sequence>MEDKDIPEWLNSEIFKEMHQLYAKINFWTVDMILSGKTTIILPKTIRHFLKISNTLPKFCNINAAQAIISALQTEAIKRLVDKNVQRKPGTVLRV</sequence>
<comment type="caution">
    <text evidence="2">The sequence shown here is derived from an EMBL/GenBank/DDBJ whole genome shotgun (WGS) entry which is preliminary data.</text>
</comment>
<dbReference type="SUPFAM" id="SSF48366">
    <property type="entry name" value="Ras GEF"/>
    <property type="match status" value="1"/>
</dbReference>
<dbReference type="InterPro" id="IPR036964">
    <property type="entry name" value="RASGEF_cat_dom_sf"/>
</dbReference>
<dbReference type="EMBL" id="JAFNEN010000272">
    <property type="protein sequence ID" value="KAG8187457.1"/>
    <property type="molecule type" value="Genomic_DNA"/>
</dbReference>
<accession>A0AAV6UUI2</accession>
<dbReference type="GO" id="GO:0005085">
    <property type="term" value="F:guanyl-nucleotide exchange factor activity"/>
    <property type="evidence" value="ECO:0007669"/>
    <property type="project" value="InterPro"/>
</dbReference>
<evidence type="ECO:0000259" key="1">
    <source>
        <dbReference type="Pfam" id="PF00617"/>
    </source>
</evidence>
<protein>
    <recommendedName>
        <fullName evidence="1">Ras-GEF domain-containing protein</fullName>
    </recommendedName>
</protein>
<name>A0AAV6UUI2_9ARAC</name>
<organism evidence="2 3">
    <name type="scientific">Oedothorax gibbosus</name>
    <dbReference type="NCBI Taxonomy" id="931172"/>
    <lineage>
        <taxon>Eukaryota</taxon>
        <taxon>Metazoa</taxon>
        <taxon>Ecdysozoa</taxon>
        <taxon>Arthropoda</taxon>
        <taxon>Chelicerata</taxon>
        <taxon>Arachnida</taxon>
        <taxon>Araneae</taxon>
        <taxon>Araneomorphae</taxon>
        <taxon>Entelegynae</taxon>
        <taxon>Araneoidea</taxon>
        <taxon>Linyphiidae</taxon>
        <taxon>Erigoninae</taxon>
        <taxon>Oedothorax</taxon>
    </lineage>
</organism>
<evidence type="ECO:0000313" key="2">
    <source>
        <dbReference type="EMBL" id="KAG8187457.1"/>
    </source>
</evidence>
<keyword evidence="3" id="KW-1185">Reference proteome</keyword>
<feature type="domain" description="Ras-GEF" evidence="1">
    <location>
        <begin position="15"/>
        <end position="81"/>
    </location>
</feature>
<dbReference type="Gene3D" id="1.10.840.10">
    <property type="entry name" value="Ras guanine-nucleotide exchange factors catalytic domain"/>
    <property type="match status" value="1"/>
</dbReference>
<reference evidence="2 3" key="1">
    <citation type="journal article" date="2022" name="Nat. Ecol. Evol.">
        <title>A masculinizing supergene underlies an exaggerated male reproductive morph in a spider.</title>
        <authorList>
            <person name="Hendrickx F."/>
            <person name="De Corte Z."/>
            <person name="Sonet G."/>
            <person name="Van Belleghem S.M."/>
            <person name="Kostlbacher S."/>
            <person name="Vangestel C."/>
        </authorList>
    </citation>
    <scope>NUCLEOTIDE SEQUENCE [LARGE SCALE GENOMIC DNA]</scope>
    <source>
        <strain evidence="2">W744_W776</strain>
    </source>
</reference>
<proteinExistence type="predicted"/>
<dbReference type="GO" id="GO:0007264">
    <property type="term" value="P:small GTPase-mediated signal transduction"/>
    <property type="evidence" value="ECO:0007669"/>
    <property type="project" value="InterPro"/>
</dbReference>
<gene>
    <name evidence="2" type="ORF">JTE90_009528</name>
</gene>
<dbReference type="InterPro" id="IPR023578">
    <property type="entry name" value="Ras_GEF_dom_sf"/>
</dbReference>